<comment type="similarity">
    <text evidence="7 10">Belongs to the fluoride channel Fluc/FEX (TC 1.A.43) family.</text>
</comment>
<evidence type="ECO:0000313" key="11">
    <source>
        <dbReference type="EMBL" id="MBB5150381.1"/>
    </source>
</evidence>
<organism evidence="11 12">
    <name type="scientific">Ureibacillus thermosphaericus</name>
    <dbReference type="NCBI Taxonomy" id="51173"/>
    <lineage>
        <taxon>Bacteria</taxon>
        <taxon>Bacillati</taxon>
        <taxon>Bacillota</taxon>
        <taxon>Bacilli</taxon>
        <taxon>Bacillales</taxon>
        <taxon>Caryophanaceae</taxon>
        <taxon>Ureibacillus</taxon>
    </lineage>
</organism>
<evidence type="ECO:0000256" key="2">
    <source>
        <dbReference type="ARBA" id="ARBA00022475"/>
    </source>
</evidence>
<dbReference type="EMBL" id="JACHGZ010000049">
    <property type="protein sequence ID" value="MBB5150381.1"/>
    <property type="molecule type" value="Genomic_DNA"/>
</dbReference>
<keyword evidence="5 10" id="KW-0472">Membrane</keyword>
<evidence type="ECO:0000256" key="10">
    <source>
        <dbReference type="HAMAP-Rule" id="MF_00454"/>
    </source>
</evidence>
<evidence type="ECO:0000256" key="6">
    <source>
        <dbReference type="ARBA" id="ARBA00023303"/>
    </source>
</evidence>
<comment type="caution">
    <text evidence="11">The sequence shown here is derived from an EMBL/GenBank/DDBJ whole genome shotgun (WGS) entry which is preliminary data.</text>
</comment>
<keyword evidence="12" id="KW-1185">Reference proteome</keyword>
<evidence type="ECO:0000256" key="4">
    <source>
        <dbReference type="ARBA" id="ARBA00022989"/>
    </source>
</evidence>
<keyword evidence="4 10" id="KW-1133">Transmembrane helix</keyword>
<dbReference type="RefSeq" id="WP_016839081.1">
    <property type="nucleotide sequence ID" value="NZ_AP018335.1"/>
</dbReference>
<dbReference type="GO" id="GO:0062054">
    <property type="term" value="F:fluoride channel activity"/>
    <property type="evidence" value="ECO:0007669"/>
    <property type="project" value="UniProtKB-UniRule"/>
</dbReference>
<feature type="transmembrane region" description="Helical" evidence="10">
    <location>
        <begin position="61"/>
        <end position="80"/>
    </location>
</feature>
<keyword evidence="10" id="KW-0813">Transport</keyword>
<dbReference type="PANTHER" id="PTHR28259:SF1">
    <property type="entry name" value="FLUORIDE EXPORT PROTEIN 1-RELATED"/>
    <property type="match status" value="1"/>
</dbReference>
<feature type="transmembrane region" description="Helical" evidence="10">
    <location>
        <begin position="92"/>
        <end position="110"/>
    </location>
</feature>
<dbReference type="GO" id="GO:0140114">
    <property type="term" value="P:cellular detoxification of fluoride"/>
    <property type="evidence" value="ECO:0007669"/>
    <property type="project" value="UniProtKB-UniRule"/>
</dbReference>
<keyword evidence="3 10" id="KW-0812">Transmembrane</keyword>
<dbReference type="HAMAP" id="MF_00454">
    <property type="entry name" value="FluC"/>
    <property type="match status" value="1"/>
</dbReference>
<protein>
    <recommendedName>
        <fullName evidence="10">Fluoride-specific ion channel FluC</fullName>
    </recommendedName>
</protein>
<dbReference type="AlphaFoldDB" id="A0A840Q0D9"/>
<dbReference type="InterPro" id="IPR003691">
    <property type="entry name" value="FluC"/>
</dbReference>
<evidence type="ECO:0000256" key="1">
    <source>
        <dbReference type="ARBA" id="ARBA00004651"/>
    </source>
</evidence>
<comment type="subcellular location">
    <subcellularLocation>
        <location evidence="1 10">Cell membrane</location>
        <topology evidence="1 10">Multi-pass membrane protein</topology>
    </subcellularLocation>
</comment>
<keyword evidence="10" id="KW-0479">Metal-binding</keyword>
<evidence type="ECO:0000256" key="7">
    <source>
        <dbReference type="ARBA" id="ARBA00035120"/>
    </source>
</evidence>
<keyword evidence="2 10" id="KW-1003">Cell membrane</keyword>
<evidence type="ECO:0000256" key="5">
    <source>
        <dbReference type="ARBA" id="ARBA00023136"/>
    </source>
</evidence>
<comment type="catalytic activity">
    <reaction evidence="8">
        <text>fluoride(in) = fluoride(out)</text>
        <dbReference type="Rhea" id="RHEA:76159"/>
        <dbReference type="ChEBI" id="CHEBI:17051"/>
    </reaction>
    <physiologicalReaction direction="left-to-right" evidence="8">
        <dbReference type="Rhea" id="RHEA:76160"/>
    </physiologicalReaction>
</comment>
<feature type="binding site" evidence="10">
    <location>
        <position position="72"/>
    </location>
    <ligand>
        <name>Na(+)</name>
        <dbReference type="ChEBI" id="CHEBI:29101"/>
        <note>structural</note>
    </ligand>
</feature>
<evidence type="ECO:0000256" key="3">
    <source>
        <dbReference type="ARBA" id="ARBA00022692"/>
    </source>
</evidence>
<dbReference type="PANTHER" id="PTHR28259">
    <property type="entry name" value="FLUORIDE EXPORT PROTEIN 1-RELATED"/>
    <property type="match status" value="1"/>
</dbReference>
<feature type="binding site" evidence="10">
    <location>
        <position position="75"/>
    </location>
    <ligand>
        <name>Na(+)</name>
        <dbReference type="ChEBI" id="CHEBI:29101"/>
        <note>structural</note>
    </ligand>
</feature>
<dbReference type="Proteomes" id="UP000557217">
    <property type="component" value="Unassembled WGS sequence"/>
</dbReference>
<keyword evidence="10" id="KW-0915">Sodium</keyword>
<sequence>MVYMYVGIAGALGAISRYFIGITFMTNSVFPWATLIVNLVGSYLLAWLTTSLFNRISVSPIIATAISTGYVGSFTTFSTLSVETIELFENQHYLLGVLYVLVSIIGGLVMSRLGFKGSKEVDSTC</sequence>
<dbReference type="GO" id="GO:0046872">
    <property type="term" value="F:metal ion binding"/>
    <property type="evidence" value="ECO:0007669"/>
    <property type="project" value="UniProtKB-KW"/>
</dbReference>
<dbReference type="Pfam" id="PF02537">
    <property type="entry name" value="CRCB"/>
    <property type="match status" value="1"/>
</dbReference>
<proteinExistence type="inferred from homology"/>
<dbReference type="GO" id="GO:0005886">
    <property type="term" value="C:plasma membrane"/>
    <property type="evidence" value="ECO:0007669"/>
    <property type="project" value="UniProtKB-SubCell"/>
</dbReference>
<evidence type="ECO:0000256" key="9">
    <source>
        <dbReference type="ARBA" id="ARBA00049940"/>
    </source>
</evidence>
<comment type="function">
    <text evidence="9 10">Fluoride-specific ion channel. Important for reducing fluoride concentration in the cell, thus reducing its toxicity.</text>
</comment>
<comment type="activity regulation">
    <text evidence="10">Na(+) is not transported, but it plays an essential structural role and its presence is essential for fluoride channel function.</text>
</comment>
<evidence type="ECO:0000313" key="12">
    <source>
        <dbReference type="Proteomes" id="UP000557217"/>
    </source>
</evidence>
<keyword evidence="6 10" id="KW-0407">Ion channel</keyword>
<feature type="transmembrane region" description="Helical" evidence="10">
    <location>
        <begin position="5"/>
        <end position="24"/>
    </location>
</feature>
<name>A0A840Q0D9_URETH</name>
<evidence type="ECO:0000256" key="8">
    <source>
        <dbReference type="ARBA" id="ARBA00035585"/>
    </source>
</evidence>
<reference evidence="11 12" key="1">
    <citation type="submission" date="2020-08" db="EMBL/GenBank/DDBJ databases">
        <title>Genomic Encyclopedia of Type Strains, Phase IV (KMG-IV): sequencing the most valuable type-strain genomes for metagenomic binning, comparative biology and taxonomic classification.</title>
        <authorList>
            <person name="Goeker M."/>
        </authorList>
    </citation>
    <scope>NUCLEOTIDE SEQUENCE [LARGE SCALE GENOMIC DNA]</scope>
    <source>
        <strain evidence="11 12">DSM 10633</strain>
    </source>
</reference>
<keyword evidence="10" id="KW-0406">Ion transport</keyword>
<feature type="transmembrane region" description="Helical" evidence="10">
    <location>
        <begin position="30"/>
        <end position="49"/>
    </location>
</feature>
<accession>A0A840Q0D9</accession>
<gene>
    <name evidence="10" type="primary">fluC</name>
    <name evidence="10" type="synonym">crcB</name>
    <name evidence="11" type="ORF">HNR36_002801</name>
</gene>